<dbReference type="OrthoDB" id="1163083at2"/>
<dbReference type="AlphaFoldDB" id="A0A501PH52"/>
<dbReference type="Proteomes" id="UP000319148">
    <property type="component" value="Unassembled WGS sequence"/>
</dbReference>
<organism evidence="2 3">
    <name type="scientific">Emcibacter nanhaiensis</name>
    <dbReference type="NCBI Taxonomy" id="1505037"/>
    <lineage>
        <taxon>Bacteria</taxon>
        <taxon>Pseudomonadati</taxon>
        <taxon>Pseudomonadota</taxon>
        <taxon>Alphaproteobacteria</taxon>
        <taxon>Emcibacterales</taxon>
        <taxon>Emcibacteraceae</taxon>
        <taxon>Emcibacter</taxon>
    </lineage>
</organism>
<dbReference type="SUPFAM" id="SSF54427">
    <property type="entry name" value="NTF2-like"/>
    <property type="match status" value="1"/>
</dbReference>
<dbReference type="InterPro" id="IPR032710">
    <property type="entry name" value="NTF2-like_dom_sf"/>
</dbReference>
<dbReference type="Pfam" id="PF12680">
    <property type="entry name" value="SnoaL_2"/>
    <property type="match status" value="1"/>
</dbReference>
<dbReference type="EMBL" id="VFIY01000014">
    <property type="protein sequence ID" value="TPD59408.1"/>
    <property type="molecule type" value="Genomic_DNA"/>
</dbReference>
<feature type="domain" description="SnoaL-like" evidence="1">
    <location>
        <begin position="8"/>
        <end position="102"/>
    </location>
</feature>
<sequence>MSTDTRLTEWHKAVFDKDLALLSQLLHPEVEFNSPFVWTPYQGRDKALGILSTVVDVFENFTYHREWVDGNEMALEFSANIGKVSLKGIDLIRWNDDGQITNFEVMVRPGNGLMTLAQTMQQRLAEKGLM</sequence>
<dbReference type="InterPro" id="IPR037401">
    <property type="entry name" value="SnoaL-like"/>
</dbReference>
<evidence type="ECO:0000259" key="1">
    <source>
        <dbReference type="Pfam" id="PF12680"/>
    </source>
</evidence>
<name>A0A501PH52_9PROT</name>
<gene>
    <name evidence="2" type="ORF">FIV46_11480</name>
</gene>
<reference evidence="3" key="1">
    <citation type="submission" date="2019-06" db="EMBL/GenBank/DDBJ databases">
        <title>The complete genome of Emcibacter congregatus ZYLT.</title>
        <authorList>
            <person name="Zhao Z."/>
        </authorList>
    </citation>
    <scope>NUCLEOTIDE SEQUENCE [LARGE SCALE GENOMIC DNA]</scope>
    <source>
        <strain evidence="3">MCCC 1A06723</strain>
    </source>
</reference>
<accession>A0A501PH52</accession>
<comment type="caution">
    <text evidence="2">The sequence shown here is derived from an EMBL/GenBank/DDBJ whole genome shotgun (WGS) entry which is preliminary data.</text>
</comment>
<protein>
    <submittedName>
        <fullName evidence="2">Nuclear transport factor 2 family protein</fullName>
    </submittedName>
</protein>
<evidence type="ECO:0000313" key="3">
    <source>
        <dbReference type="Proteomes" id="UP000319148"/>
    </source>
</evidence>
<proteinExistence type="predicted"/>
<dbReference type="RefSeq" id="WP_139941071.1">
    <property type="nucleotide sequence ID" value="NZ_JBHSYP010000006.1"/>
</dbReference>
<keyword evidence="3" id="KW-1185">Reference proteome</keyword>
<evidence type="ECO:0000313" key="2">
    <source>
        <dbReference type="EMBL" id="TPD59408.1"/>
    </source>
</evidence>
<dbReference type="Gene3D" id="3.10.450.50">
    <property type="match status" value="1"/>
</dbReference>